<feature type="domain" description="Protein kinase" evidence="6">
    <location>
        <begin position="21"/>
        <end position="337"/>
    </location>
</feature>
<dbReference type="AlphaFoldDB" id="A0A0D2G4U6"/>
<dbReference type="EMBL" id="KN847475">
    <property type="protein sequence ID" value="KIX09757.1"/>
    <property type="molecule type" value="Genomic_DNA"/>
</dbReference>
<dbReference type="GeneID" id="25288909"/>
<dbReference type="HOGENOM" id="CLU_597374_0_0_1"/>
<dbReference type="GO" id="GO:0005634">
    <property type="term" value="C:nucleus"/>
    <property type="evidence" value="ECO:0007669"/>
    <property type="project" value="TreeGrafter"/>
</dbReference>
<evidence type="ECO:0000256" key="4">
    <source>
        <dbReference type="ARBA" id="ARBA00022777"/>
    </source>
</evidence>
<evidence type="ECO:0000256" key="3">
    <source>
        <dbReference type="ARBA" id="ARBA00022741"/>
    </source>
</evidence>
<dbReference type="PANTHER" id="PTHR45646:SF11">
    <property type="entry name" value="SERINE_THREONINE-PROTEIN KINASE DOA"/>
    <property type="match status" value="1"/>
</dbReference>
<dbReference type="Gene3D" id="3.30.200.20">
    <property type="entry name" value="Phosphorylase Kinase, domain 1"/>
    <property type="match status" value="1"/>
</dbReference>
<dbReference type="PROSITE" id="PS50011">
    <property type="entry name" value="PROTEIN_KINASE_DOM"/>
    <property type="match status" value="1"/>
</dbReference>
<keyword evidence="3" id="KW-0547">Nucleotide-binding</keyword>
<sequence length="458" mass="51293">MDGFTKLHELYDNPSNVLFEEENFLDYRPGGFHPVALGDTLKDGRLEQWVSVKIANAERTNRSRELQVLRALAQYSNVNPGSEHIVQLLDDFLHEGPNGCHQCLVFELLGPTCQHNVSTQMLEAVAFMHEAGYAHGDLSIKNLAFYNDRLSRLSEEELFEALGTPNPEELTRLDGKPLGQGIPTQLVESALWTGWPLDDDEDDENVRIIDLGEAFNQTAVPKNLAQPGGLQAPESIFTGKIDYKQDLWRAGLVIYYLIFGALPYSWWGINPLVEAMIDVFGELPPEWESKWEQMRSDAVARGDPGAGKWKQLPDWRLERQFDKHVHEPELKAFLPVIQGTHNDGNANTYPATYHQGTATLQLYAHHLTASKAPGGPPKCHMTQLKAYAMTSDKEIFVRGAAVYRNNRDRAKTNQDDFIDHANRVARCALADTPSTTFTNSGTSLSVLYAIQSTFTGLN</sequence>
<keyword evidence="1" id="KW-0723">Serine/threonine-protein kinase</keyword>
<dbReference type="InterPro" id="IPR051175">
    <property type="entry name" value="CLK_kinases"/>
</dbReference>
<evidence type="ECO:0000256" key="2">
    <source>
        <dbReference type="ARBA" id="ARBA00022679"/>
    </source>
</evidence>
<name>A0A0D2G4U6_9EURO</name>
<organism evidence="7 8">
    <name type="scientific">Rhinocladiella mackenziei CBS 650.93</name>
    <dbReference type="NCBI Taxonomy" id="1442369"/>
    <lineage>
        <taxon>Eukaryota</taxon>
        <taxon>Fungi</taxon>
        <taxon>Dikarya</taxon>
        <taxon>Ascomycota</taxon>
        <taxon>Pezizomycotina</taxon>
        <taxon>Eurotiomycetes</taxon>
        <taxon>Chaetothyriomycetidae</taxon>
        <taxon>Chaetothyriales</taxon>
        <taxon>Herpotrichiellaceae</taxon>
        <taxon>Rhinocladiella</taxon>
    </lineage>
</organism>
<evidence type="ECO:0000313" key="8">
    <source>
        <dbReference type="Proteomes" id="UP000053617"/>
    </source>
</evidence>
<protein>
    <submittedName>
        <fullName evidence="7">Rhinocladiella mackenziei CBS 650.93 unplaced genomic scaffold supercont1.1, whole genome shotgun sequence</fullName>
    </submittedName>
</protein>
<dbReference type="RefSeq" id="XP_013276893.1">
    <property type="nucleotide sequence ID" value="XM_013421439.1"/>
</dbReference>
<proteinExistence type="predicted"/>
<dbReference type="Gene3D" id="1.10.510.10">
    <property type="entry name" value="Transferase(Phosphotransferase) domain 1"/>
    <property type="match status" value="1"/>
</dbReference>
<dbReference type="OrthoDB" id="4119926at2759"/>
<evidence type="ECO:0000256" key="5">
    <source>
        <dbReference type="ARBA" id="ARBA00022840"/>
    </source>
</evidence>
<keyword evidence="8" id="KW-1185">Reference proteome</keyword>
<keyword evidence="2" id="KW-0808">Transferase</keyword>
<dbReference type="GO" id="GO:0043484">
    <property type="term" value="P:regulation of RNA splicing"/>
    <property type="evidence" value="ECO:0007669"/>
    <property type="project" value="TreeGrafter"/>
</dbReference>
<dbReference type="InterPro" id="IPR011009">
    <property type="entry name" value="Kinase-like_dom_sf"/>
</dbReference>
<evidence type="ECO:0000259" key="6">
    <source>
        <dbReference type="PROSITE" id="PS50011"/>
    </source>
</evidence>
<dbReference type="GO" id="GO:0004674">
    <property type="term" value="F:protein serine/threonine kinase activity"/>
    <property type="evidence" value="ECO:0007669"/>
    <property type="project" value="UniProtKB-KW"/>
</dbReference>
<dbReference type="STRING" id="1442369.A0A0D2G4U6"/>
<dbReference type="SMART" id="SM00220">
    <property type="entry name" value="S_TKc"/>
    <property type="match status" value="1"/>
</dbReference>
<dbReference type="InterPro" id="IPR000719">
    <property type="entry name" value="Prot_kinase_dom"/>
</dbReference>
<evidence type="ECO:0000313" key="7">
    <source>
        <dbReference type="EMBL" id="KIX09757.1"/>
    </source>
</evidence>
<dbReference type="SUPFAM" id="SSF56112">
    <property type="entry name" value="Protein kinase-like (PK-like)"/>
    <property type="match status" value="1"/>
</dbReference>
<keyword evidence="4" id="KW-0418">Kinase</keyword>
<evidence type="ECO:0000256" key="1">
    <source>
        <dbReference type="ARBA" id="ARBA00022527"/>
    </source>
</evidence>
<dbReference type="PANTHER" id="PTHR45646">
    <property type="entry name" value="SERINE/THREONINE-PROTEIN KINASE DOA-RELATED"/>
    <property type="match status" value="1"/>
</dbReference>
<accession>A0A0D2G4U6</accession>
<dbReference type="Proteomes" id="UP000053617">
    <property type="component" value="Unassembled WGS sequence"/>
</dbReference>
<dbReference type="GO" id="GO:0005524">
    <property type="term" value="F:ATP binding"/>
    <property type="evidence" value="ECO:0007669"/>
    <property type="project" value="UniProtKB-KW"/>
</dbReference>
<reference evidence="7 8" key="1">
    <citation type="submission" date="2015-01" db="EMBL/GenBank/DDBJ databases">
        <title>The Genome Sequence of Rhinocladiella mackenzie CBS 650.93.</title>
        <authorList>
            <consortium name="The Broad Institute Genomics Platform"/>
            <person name="Cuomo C."/>
            <person name="de Hoog S."/>
            <person name="Gorbushina A."/>
            <person name="Stielow B."/>
            <person name="Teixiera M."/>
            <person name="Abouelleil A."/>
            <person name="Chapman S.B."/>
            <person name="Priest M."/>
            <person name="Young S.K."/>
            <person name="Wortman J."/>
            <person name="Nusbaum C."/>
            <person name="Birren B."/>
        </authorList>
    </citation>
    <scope>NUCLEOTIDE SEQUENCE [LARGE SCALE GENOMIC DNA]</scope>
    <source>
        <strain evidence="7 8">CBS 650.93</strain>
    </source>
</reference>
<dbReference type="VEuPathDB" id="FungiDB:Z518_00838"/>
<keyword evidence="5" id="KW-0067">ATP-binding</keyword>
<gene>
    <name evidence="7" type="ORF">Z518_00838</name>
</gene>